<evidence type="ECO:0000259" key="8">
    <source>
        <dbReference type="Pfam" id="PF02470"/>
    </source>
</evidence>
<comment type="subcellular location">
    <subcellularLocation>
        <location evidence="1">Cell inner membrane</location>
    </subcellularLocation>
</comment>
<evidence type="ECO:0000256" key="1">
    <source>
        <dbReference type="ARBA" id="ARBA00004533"/>
    </source>
</evidence>
<organism evidence="9 10">
    <name type="scientific">Peteryoungia algae</name>
    <dbReference type="NCBI Taxonomy" id="2919917"/>
    <lineage>
        <taxon>Bacteria</taxon>
        <taxon>Pseudomonadati</taxon>
        <taxon>Pseudomonadota</taxon>
        <taxon>Alphaproteobacteria</taxon>
        <taxon>Hyphomicrobiales</taxon>
        <taxon>Rhizobiaceae</taxon>
        <taxon>Peteryoungia</taxon>
    </lineage>
</organism>
<protein>
    <submittedName>
        <fullName evidence="9">MlaD family protein</fullName>
    </submittedName>
</protein>
<proteinExistence type="predicted"/>
<feature type="domain" description="Mce/MlaD" evidence="8">
    <location>
        <begin position="163"/>
        <end position="225"/>
    </location>
</feature>
<evidence type="ECO:0000256" key="7">
    <source>
        <dbReference type="SAM" id="Phobius"/>
    </source>
</evidence>
<dbReference type="Proteomes" id="UP001522662">
    <property type="component" value="Unassembled WGS sequence"/>
</dbReference>
<evidence type="ECO:0000256" key="3">
    <source>
        <dbReference type="ARBA" id="ARBA00022519"/>
    </source>
</evidence>
<evidence type="ECO:0000256" key="4">
    <source>
        <dbReference type="ARBA" id="ARBA00022692"/>
    </source>
</evidence>
<dbReference type="PANTHER" id="PTHR30462">
    <property type="entry name" value="INTERMEMBRANE TRANSPORT PROTEIN PQIB-RELATED"/>
    <property type="match status" value="1"/>
</dbReference>
<feature type="transmembrane region" description="Helical" evidence="7">
    <location>
        <begin position="21"/>
        <end position="40"/>
    </location>
</feature>
<keyword evidence="4 7" id="KW-0812">Transmembrane</keyword>
<evidence type="ECO:0000256" key="2">
    <source>
        <dbReference type="ARBA" id="ARBA00022475"/>
    </source>
</evidence>
<dbReference type="InterPro" id="IPR003399">
    <property type="entry name" value="Mce/MlaD"/>
</dbReference>
<sequence>MTPEDNTTVTRPKVETRKRRFSLVWLMPVLAIAISAYVVWNNYNQRGPLITIVLQSGAGISAGATEVRIRDLKVGVVEDIGFSDGMAAVEVKVRLDKDIVGYVDEDAQFWLVEPQVTARGVTGIGTLLSGVYIAANWDGVEGEFKDRFTALTVPPLASVGEEGTRIVLRARAGGQLAAGAPVLTSGLEVGRIGQPELSKTGNTVTMEAFIFKPYDARLTSNTRFWDASGLSLNLGAQGLALKVDSLAALIEGGVTFGEPVTGGQLVSDGHVFDVFPTEAAARENAFEANVLPSINVSVLLDGDINGLNLDTLVRFRGIKAGEVADLVGVAVEDGSDNPVRLRVDLRLSPTRLGLSRDQTADEAIAQLKTRVANGLRARVGQEGLFGQTVILELVRLPEQPTAEITQGEDGRLYLPTAPTAEVDPNSGVNGLVARLSGLPIEELMAAATDALGNVSRLTTTADGLLQSEGLDRIPLTLDKTLGEMRTLVEAIRNGGAIDNLNATLQSADSALKSVDSAAASLPALSARLNTAAGNLEAVIAGYGDQSRLYGDLRGVLGDFARMAESFRSLARSIERNPSSLIRGR</sequence>
<feature type="domain" description="Mce/MlaD" evidence="8">
    <location>
        <begin position="47"/>
        <end position="134"/>
    </location>
</feature>
<comment type="caution">
    <text evidence="9">The sequence shown here is derived from an EMBL/GenBank/DDBJ whole genome shotgun (WGS) entry which is preliminary data.</text>
</comment>
<gene>
    <name evidence="9" type="ORF">MKJ03_06110</name>
</gene>
<accession>A0ABT0CXK2</accession>
<keyword evidence="6 7" id="KW-0472">Membrane</keyword>
<geneLocation type="plasmid" evidence="9">
    <name>unnamed</name>
</geneLocation>
<keyword evidence="2" id="KW-1003">Cell membrane</keyword>
<keyword evidence="5 7" id="KW-1133">Transmembrane helix</keyword>
<keyword evidence="3" id="KW-0997">Cell inner membrane</keyword>
<keyword evidence="9" id="KW-0614">Plasmid</keyword>
<reference evidence="9 10" key="1">
    <citation type="submission" date="2022-03" db="EMBL/GenBank/DDBJ databases">
        <title>Rhizobium SSM4.3 sp. nov., isolated from Sediment (Gouqi Island).</title>
        <authorList>
            <person name="Chen G."/>
        </authorList>
    </citation>
    <scope>NUCLEOTIDE SEQUENCE [LARGE SCALE GENOMIC DNA]</scope>
    <source>
        <strain evidence="9 10">SSM4.3</strain>
        <plasmid evidence="9">unnamed</plasmid>
    </source>
</reference>
<evidence type="ECO:0000256" key="5">
    <source>
        <dbReference type="ARBA" id="ARBA00022989"/>
    </source>
</evidence>
<dbReference type="PANTHER" id="PTHR30462:SF0">
    <property type="entry name" value="INTERMEMBRANE TRANSPORT PROTEIN YEBT"/>
    <property type="match status" value="1"/>
</dbReference>
<dbReference type="EMBL" id="JALAYX010000002">
    <property type="protein sequence ID" value="MCJ8237891.1"/>
    <property type="molecule type" value="Genomic_DNA"/>
</dbReference>
<keyword evidence="10" id="KW-1185">Reference proteome</keyword>
<evidence type="ECO:0000313" key="10">
    <source>
        <dbReference type="Proteomes" id="UP001522662"/>
    </source>
</evidence>
<dbReference type="InterPro" id="IPR051800">
    <property type="entry name" value="PqiA-PqiB_transport"/>
</dbReference>
<dbReference type="RefSeq" id="WP_245135636.1">
    <property type="nucleotide sequence ID" value="NZ_CP128477.1"/>
</dbReference>
<feature type="domain" description="Mce/MlaD" evidence="8">
    <location>
        <begin position="303"/>
        <end position="390"/>
    </location>
</feature>
<evidence type="ECO:0000256" key="6">
    <source>
        <dbReference type="ARBA" id="ARBA00023136"/>
    </source>
</evidence>
<dbReference type="Pfam" id="PF02470">
    <property type="entry name" value="MlaD"/>
    <property type="match status" value="3"/>
</dbReference>
<evidence type="ECO:0000313" key="9">
    <source>
        <dbReference type="EMBL" id="MCJ8237891.1"/>
    </source>
</evidence>
<name>A0ABT0CXK2_9HYPH</name>